<gene>
    <name evidence="1" type="ordered locus">KQS_07195</name>
</gene>
<dbReference type="eggNOG" id="ENOG5032SIN">
    <property type="taxonomic scope" value="Bacteria"/>
</dbReference>
<dbReference type="InterPro" id="IPR036513">
    <property type="entry name" value="STAS_dom_sf"/>
</dbReference>
<dbReference type="AlphaFoldDB" id="H8XQU9"/>
<protein>
    <submittedName>
        <fullName evidence="1">Uncharacterized protein</fullName>
    </submittedName>
</protein>
<reference evidence="1 2" key="1">
    <citation type="journal article" date="2012" name="J. Bacteriol.">
        <title>Complete Genome Sequence of Flavobacterium indicum GPSTA100-9T, Isolated from Warm Spring Water.</title>
        <authorList>
            <person name="Barbier P."/>
            <person name="Houel A."/>
            <person name="Loux V."/>
            <person name="Poulain J."/>
            <person name="Bernardet J.F."/>
            <person name="Touchon M."/>
            <person name="Duchaud E."/>
        </authorList>
    </citation>
    <scope>NUCLEOTIDE SEQUENCE [LARGE SCALE GENOMIC DNA]</scope>
    <source>
        <strain evidence="2">DSM 17447 / CIP 109464 / GPTSA100-9</strain>
    </source>
</reference>
<dbReference type="KEGG" id="fin:KQS_07195"/>
<organism evidence="1 2">
    <name type="scientific">Flavobacterium indicum (strain DSM 17447 / CIP 109464 / GPTSA100-9)</name>
    <dbReference type="NCBI Taxonomy" id="1094466"/>
    <lineage>
        <taxon>Bacteria</taxon>
        <taxon>Pseudomonadati</taxon>
        <taxon>Bacteroidota</taxon>
        <taxon>Flavobacteriia</taxon>
        <taxon>Flavobacteriales</taxon>
        <taxon>Flavobacteriaceae</taxon>
        <taxon>Flavobacterium</taxon>
    </lineage>
</organism>
<dbReference type="OrthoDB" id="1442602at2"/>
<dbReference type="PATRIC" id="fig|1094466.5.peg.1415"/>
<evidence type="ECO:0000313" key="1">
    <source>
        <dbReference type="EMBL" id="CCG53397.1"/>
    </source>
</evidence>
<dbReference type="RefSeq" id="WP_014388522.1">
    <property type="nucleotide sequence ID" value="NC_017025.1"/>
</dbReference>
<evidence type="ECO:0000313" key="2">
    <source>
        <dbReference type="Proteomes" id="UP000007599"/>
    </source>
</evidence>
<name>H8XQU9_FLAIG</name>
<dbReference type="HOGENOM" id="CLU_171654_0_0_10"/>
<accession>H8XQU9</accession>
<dbReference type="EMBL" id="HE774682">
    <property type="protein sequence ID" value="CCG53397.1"/>
    <property type="molecule type" value="Genomic_DNA"/>
</dbReference>
<dbReference type="Gene3D" id="3.30.750.24">
    <property type="entry name" value="STAS domain"/>
    <property type="match status" value="1"/>
</dbReference>
<keyword evidence="2" id="KW-1185">Reference proteome</keyword>
<dbReference type="STRING" id="1094466.KQS_07195"/>
<proteinExistence type="predicted"/>
<reference evidence="2" key="2">
    <citation type="submission" date="2012-03" db="EMBL/GenBank/DDBJ databases">
        <title>Complete genome sequence of Flavobacterium indicum GPTSA100-9T, isolated from warm spring water.</title>
        <authorList>
            <person name="Barbier P."/>
            <person name="Houel A."/>
            <person name="Loux V."/>
            <person name="Poulain J."/>
            <person name="Bernardet J.-F."/>
            <person name="Touchon M."/>
            <person name="Duchaud E."/>
        </authorList>
    </citation>
    <scope>NUCLEOTIDE SEQUENCE [LARGE SCALE GENOMIC DNA]</scope>
    <source>
        <strain evidence="2">DSM 17447 / CIP 109464 / GPTSA100-9</strain>
    </source>
</reference>
<dbReference type="Proteomes" id="UP000007599">
    <property type="component" value="Chromosome I"/>
</dbReference>
<sequence length="110" mass="12615">MKVEHKGHTTIIKDTESNYLQFVEKLTSQYNSFKDTNLILDITHDKSVDLTSLKNFTDLTKTHKKNKKSLVIVAANIDFNKVPSKLQVVPSILEAHDLIEMDEIERDLGF</sequence>